<protein>
    <submittedName>
        <fullName evidence="1">Uncharacterized protein</fullName>
    </submittedName>
</protein>
<organism evidence="1 2">
    <name type="scientific">Melastoma candidum</name>
    <dbReference type="NCBI Taxonomy" id="119954"/>
    <lineage>
        <taxon>Eukaryota</taxon>
        <taxon>Viridiplantae</taxon>
        <taxon>Streptophyta</taxon>
        <taxon>Embryophyta</taxon>
        <taxon>Tracheophyta</taxon>
        <taxon>Spermatophyta</taxon>
        <taxon>Magnoliopsida</taxon>
        <taxon>eudicotyledons</taxon>
        <taxon>Gunneridae</taxon>
        <taxon>Pentapetalae</taxon>
        <taxon>rosids</taxon>
        <taxon>malvids</taxon>
        <taxon>Myrtales</taxon>
        <taxon>Melastomataceae</taxon>
        <taxon>Melastomatoideae</taxon>
        <taxon>Melastomateae</taxon>
        <taxon>Melastoma</taxon>
    </lineage>
</organism>
<keyword evidence="2" id="KW-1185">Reference proteome</keyword>
<gene>
    <name evidence="1" type="ORF">MLD38_014371</name>
</gene>
<proteinExistence type="predicted"/>
<sequence>MANRLKEDEKNERIIRGLLKLPENRRCINCNSLGPQYVCTNFWTFVCTTCSGIHREFSHRVKSISMAKFTSQEVSALQGGGNQRAKDIYLKDWDSQRNSLPDGSNIDKLRDFIKHVYVDGRFGGEKASDRPPRGKMGDKEDSYQGSRSPPYEQNNERRYSDRSSSGGRSPGYDQESRQFGDYGKSPARPEVVNDWRREDRFSNARKVDESRISDVESRVGGSPDRPKDVDASSPPVVRPVREILGENVVPLRIIEPPKPSGGTIGHNGLAQAQRTASSSSLGSSSRVEVKVENSPASLIDFDADPEPPAAPAPPASVPVPSPAASQTVTSTDNNWASFDAAPSVATSQPLPPIVNSLDSVLSQLTGPSGGNSGVAPTVGGSTIPHAPSTPGFPPNTSFVGLPANGVTMLQPQQPNLFPAAVPAAQQPTLPFGGASANQSWNAPVASNDPASQNRAPTQFFNSAPNPTVGINPSVPPQIPPTEVKSSSRKELPADLFTASYQSFAGPMMGWQAGLPYGMGYMQYRPVMPVPSLPQQSRSVNPFDVNDPSPVQAPTFPSMESLQGALPHMQPGSVAPRPSTMGNPSSWGSVLPPTYMSAIPPHAPAFASVLPPGPYVGQQVMGGNPRSRYPVAGVFGNEGIGHPSVNPSANVSFPAPYTQSSSAPVGGNPFG</sequence>
<dbReference type="Proteomes" id="UP001057402">
    <property type="component" value="Chromosome 4"/>
</dbReference>
<evidence type="ECO:0000313" key="2">
    <source>
        <dbReference type="Proteomes" id="UP001057402"/>
    </source>
</evidence>
<evidence type="ECO:0000313" key="1">
    <source>
        <dbReference type="EMBL" id="KAI4376630.1"/>
    </source>
</evidence>
<comment type="caution">
    <text evidence="1">The sequence shown here is derived from an EMBL/GenBank/DDBJ whole genome shotgun (WGS) entry which is preliminary data.</text>
</comment>
<reference evidence="2" key="1">
    <citation type="journal article" date="2023" name="Front. Plant Sci.">
        <title>Chromosomal-level genome assembly of Melastoma candidum provides insights into trichome evolution.</title>
        <authorList>
            <person name="Zhong Y."/>
            <person name="Wu W."/>
            <person name="Sun C."/>
            <person name="Zou P."/>
            <person name="Liu Y."/>
            <person name="Dai S."/>
            <person name="Zhou R."/>
        </authorList>
    </citation>
    <scope>NUCLEOTIDE SEQUENCE [LARGE SCALE GENOMIC DNA]</scope>
</reference>
<name>A0ACB9RCJ5_9MYRT</name>
<dbReference type="EMBL" id="CM042883">
    <property type="protein sequence ID" value="KAI4376630.1"/>
    <property type="molecule type" value="Genomic_DNA"/>
</dbReference>
<accession>A0ACB9RCJ5</accession>